<dbReference type="RefSeq" id="XP_024320406.1">
    <property type="nucleotide sequence ID" value="XM_024472044.1"/>
</dbReference>
<dbReference type="EMBL" id="KV441411">
    <property type="protein sequence ID" value="OAF55104.1"/>
    <property type="molecule type" value="Genomic_DNA"/>
</dbReference>
<dbReference type="AlphaFoldDB" id="A0A177A2E3"/>
<keyword evidence="2" id="KW-0812">Transmembrane</keyword>
<evidence type="ECO:0000256" key="3">
    <source>
        <dbReference type="SAM" id="SignalP"/>
    </source>
</evidence>
<evidence type="ECO:0000313" key="4">
    <source>
        <dbReference type="EMBL" id="OAF55104.1"/>
    </source>
</evidence>
<dbReference type="SUPFAM" id="SSF49329">
    <property type="entry name" value="Cu,Zn superoxide dismutase-like"/>
    <property type="match status" value="1"/>
</dbReference>
<dbReference type="Proteomes" id="UP000077154">
    <property type="component" value="Unassembled WGS sequence"/>
</dbReference>
<dbReference type="Gene3D" id="2.60.40.200">
    <property type="entry name" value="Superoxide dismutase, copper/zinc binding domain"/>
    <property type="match status" value="1"/>
</dbReference>
<evidence type="ECO:0000256" key="2">
    <source>
        <dbReference type="SAM" id="Phobius"/>
    </source>
</evidence>
<keyword evidence="3" id="KW-0732">Signal</keyword>
<dbReference type="eggNOG" id="ENOG502S5NX">
    <property type="taxonomic scope" value="Eukaryota"/>
</dbReference>
<protein>
    <submittedName>
        <fullName evidence="4">Uncharacterized protein</fullName>
    </submittedName>
</protein>
<dbReference type="VEuPathDB" id="FungiDB:GMDG_07037"/>
<dbReference type="InterPro" id="IPR036423">
    <property type="entry name" value="SOD-like_Cu/Zn_dom_sf"/>
</dbReference>
<feature type="signal peptide" evidence="3">
    <location>
        <begin position="1"/>
        <end position="19"/>
    </location>
</feature>
<accession>A0A177A2E3</accession>
<feature type="chain" id="PRO_5008056341" evidence="3">
    <location>
        <begin position="20"/>
        <end position="242"/>
    </location>
</feature>
<gene>
    <name evidence="4" type="ORF">VC83_08495</name>
</gene>
<sequence length="242" mass="23681">MRSTLMLAVASALVATSAASDAPKVTGNPTDVTYKAQIAPDNKNGVSGFVEIAAGPQGNGASIKYQFDLPKEGGPFTFHIHENPVNATGLCASTSAHLDPYHAGEKPACDTSKLSACQVGDLSGKIGDKLPSGAIVGELDDAFTSLVVGAPAFIGNRSIVVHASDKTRIACANFALVNSAGGSRGGSASPTGGAGGGGSARNGTGATRPSVTPTATHTGAAAVVSGSVLGLLGVLAVGAALL</sequence>
<feature type="region of interest" description="Disordered" evidence="1">
    <location>
        <begin position="181"/>
        <end position="214"/>
    </location>
</feature>
<feature type="transmembrane region" description="Helical" evidence="2">
    <location>
        <begin position="219"/>
        <end position="241"/>
    </location>
</feature>
<keyword evidence="2" id="KW-1133">Transmembrane helix</keyword>
<dbReference type="GO" id="GO:0006801">
    <property type="term" value="P:superoxide metabolic process"/>
    <property type="evidence" value="ECO:0007669"/>
    <property type="project" value="InterPro"/>
</dbReference>
<evidence type="ECO:0000256" key="1">
    <source>
        <dbReference type="SAM" id="MobiDB-lite"/>
    </source>
</evidence>
<proteinExistence type="predicted"/>
<dbReference type="GeneID" id="36291535"/>
<dbReference type="OrthoDB" id="159229at2759"/>
<reference evidence="4" key="1">
    <citation type="submission" date="2016-03" db="EMBL/GenBank/DDBJ databases">
        <title>Updated assembly of Pseudogymnoascus destructans, the fungus causing white-nose syndrome of bats.</title>
        <authorList>
            <person name="Palmer J.M."/>
            <person name="Drees K.P."/>
            <person name="Foster J.T."/>
            <person name="Lindner D.L."/>
        </authorList>
    </citation>
    <scope>NUCLEOTIDE SEQUENCE [LARGE SCALE GENOMIC DNA]</scope>
    <source>
        <strain evidence="4">20631-21</strain>
    </source>
</reference>
<organism evidence="4">
    <name type="scientific">Pseudogymnoascus destructans</name>
    <dbReference type="NCBI Taxonomy" id="655981"/>
    <lineage>
        <taxon>Eukaryota</taxon>
        <taxon>Fungi</taxon>
        <taxon>Dikarya</taxon>
        <taxon>Ascomycota</taxon>
        <taxon>Pezizomycotina</taxon>
        <taxon>Leotiomycetes</taxon>
        <taxon>Thelebolales</taxon>
        <taxon>Thelebolaceae</taxon>
        <taxon>Pseudogymnoascus</taxon>
    </lineage>
</organism>
<name>A0A177A2E3_9PEZI</name>
<keyword evidence="2" id="KW-0472">Membrane</keyword>
<dbReference type="GO" id="GO:0046872">
    <property type="term" value="F:metal ion binding"/>
    <property type="evidence" value="ECO:0007669"/>
    <property type="project" value="InterPro"/>
</dbReference>